<dbReference type="Gene3D" id="3.40.190.10">
    <property type="entry name" value="Periplasmic binding protein-like II"/>
    <property type="match status" value="2"/>
</dbReference>
<sequence length="253" mass="27536">MKTIFAAMFGGSLWLSAGGAAANPVVSVCAEPWAPFIDSAPDQPAIGLAADVINRVAEANKLRVKYIFKSAGACLRLARQGQVDMLAFAGAADSPAGWVQTRQPLVYWVLGAWVATGSPQQAFTGLEAFSQQRVGWVSAYDYPVALKRKQDWQRVDVIDTARGMRMLLGGRVDVVFDDGLAGSNLPPAMRDKVRLLKPLVGSVSQPISLRPGLFALREGIDAEAELLRKNGQLDDFYQHYFDNSIHQVLHSLH</sequence>
<feature type="domain" description="Solute-binding protein family 3/N-terminal" evidence="2">
    <location>
        <begin position="31"/>
        <end position="242"/>
    </location>
</feature>
<protein>
    <submittedName>
        <fullName evidence="3">Transporter substrate-binding domain-containing protein</fullName>
    </submittedName>
</protein>
<gene>
    <name evidence="3" type="ORF">PQU95_14275</name>
</gene>
<keyword evidence="4" id="KW-1185">Reference proteome</keyword>
<comment type="caution">
    <text evidence="3">The sequence shown here is derived from an EMBL/GenBank/DDBJ whole genome shotgun (WGS) entry which is preliminary data.</text>
</comment>
<reference evidence="3 4" key="1">
    <citation type="submission" date="2023-01" db="EMBL/GenBank/DDBJ databases">
        <title>Novel species of the genus Vogesella isolated from rivers.</title>
        <authorList>
            <person name="Lu H."/>
        </authorList>
    </citation>
    <scope>NUCLEOTIDE SEQUENCE [LARGE SCALE GENOMIC DNA]</scope>
    <source>
        <strain evidence="3 4">DC21W</strain>
    </source>
</reference>
<name>A0ABT5J0M0_9NEIS</name>
<dbReference type="Proteomes" id="UP001219956">
    <property type="component" value="Unassembled WGS sequence"/>
</dbReference>
<dbReference type="Pfam" id="PF00497">
    <property type="entry name" value="SBP_bac_3"/>
    <property type="match status" value="1"/>
</dbReference>
<evidence type="ECO:0000313" key="4">
    <source>
        <dbReference type="Proteomes" id="UP001219956"/>
    </source>
</evidence>
<proteinExistence type="predicted"/>
<feature type="signal peptide" evidence="1">
    <location>
        <begin position="1"/>
        <end position="22"/>
    </location>
</feature>
<organism evidence="3 4">
    <name type="scientific">Vogesella aquatica</name>
    <dbReference type="NCBI Taxonomy" id="2984206"/>
    <lineage>
        <taxon>Bacteria</taxon>
        <taxon>Pseudomonadati</taxon>
        <taxon>Pseudomonadota</taxon>
        <taxon>Betaproteobacteria</taxon>
        <taxon>Neisseriales</taxon>
        <taxon>Chromobacteriaceae</taxon>
        <taxon>Vogesella</taxon>
    </lineage>
</organism>
<dbReference type="InterPro" id="IPR001638">
    <property type="entry name" value="Solute-binding_3/MltF_N"/>
</dbReference>
<evidence type="ECO:0000259" key="2">
    <source>
        <dbReference type="Pfam" id="PF00497"/>
    </source>
</evidence>
<dbReference type="RefSeq" id="WP_272752623.1">
    <property type="nucleotide sequence ID" value="NZ_JAQQLF010000019.1"/>
</dbReference>
<evidence type="ECO:0000256" key="1">
    <source>
        <dbReference type="SAM" id="SignalP"/>
    </source>
</evidence>
<dbReference type="SUPFAM" id="SSF53850">
    <property type="entry name" value="Periplasmic binding protein-like II"/>
    <property type="match status" value="1"/>
</dbReference>
<accession>A0ABT5J0M0</accession>
<evidence type="ECO:0000313" key="3">
    <source>
        <dbReference type="EMBL" id="MDC7718375.1"/>
    </source>
</evidence>
<feature type="chain" id="PRO_5047019824" evidence="1">
    <location>
        <begin position="23"/>
        <end position="253"/>
    </location>
</feature>
<keyword evidence="1" id="KW-0732">Signal</keyword>
<dbReference type="EMBL" id="JAQQLF010000019">
    <property type="protein sequence ID" value="MDC7718375.1"/>
    <property type="molecule type" value="Genomic_DNA"/>
</dbReference>